<proteinExistence type="predicted"/>
<name>A0A2H5BQA8_9CAUD</name>
<reference evidence="3 4" key="1">
    <citation type="submission" date="2017-12" db="EMBL/GenBank/DDBJ databases">
        <title>Genomic identification of Pseudomonas aeruginosa phage TC6.</title>
        <authorList>
            <person name="Lu S."/>
            <person name="Tang C."/>
            <person name="Deng C."/>
            <person name="Zhang Y."/>
            <person name="Xiao C."/>
        </authorList>
    </citation>
    <scope>NUCLEOTIDE SEQUENCE [LARGE SCALE GENOMIC DNA]</scope>
</reference>
<accession>A0A2H5BQA8</accession>
<evidence type="ECO:0000256" key="1">
    <source>
        <dbReference type="SAM" id="Coils"/>
    </source>
</evidence>
<dbReference type="EMBL" id="MG676466">
    <property type="protein sequence ID" value="AUG88518.1"/>
    <property type="molecule type" value="Genomic_DNA"/>
</dbReference>
<feature type="region of interest" description="Disordered" evidence="2">
    <location>
        <begin position="211"/>
        <end position="233"/>
    </location>
</feature>
<sequence length="252" mass="27664">MADQPDVFSEQQSTPVTPEASNPASAPDASYADLLASIKNEQGQPKYDSLPKALEGLANAQQYIPQLKQQLQEKEAALAELQAKLQQTQSVEEIIERLQNQNQPPAAETPSQASGLDQQAVTELVRNLLVQEKVQMTAEQNKAQVNNTLLQKFGEKAPEVMAAKAKELGTTPKELGELASRNPAMVLALFNTSTSSVKLNTATSYNTQLNAPERQPLQRPEKSLLKGATSKEQAEFMRRIREEVYAQHGITQ</sequence>
<protein>
    <submittedName>
        <fullName evidence="3">Putative scaffold protein</fullName>
    </submittedName>
</protein>
<keyword evidence="1" id="KW-0175">Coiled coil</keyword>
<feature type="coiled-coil region" evidence="1">
    <location>
        <begin position="57"/>
        <end position="101"/>
    </location>
</feature>
<dbReference type="Proteomes" id="UP000241282">
    <property type="component" value="Segment"/>
</dbReference>
<evidence type="ECO:0000256" key="2">
    <source>
        <dbReference type="SAM" id="MobiDB-lite"/>
    </source>
</evidence>
<evidence type="ECO:0000313" key="4">
    <source>
        <dbReference type="Proteomes" id="UP000241282"/>
    </source>
</evidence>
<organism evidence="3 4">
    <name type="scientific">Pseudomonas phage TC6</name>
    <dbReference type="NCBI Taxonomy" id="2060947"/>
    <lineage>
        <taxon>Viruses</taxon>
        <taxon>Duplodnaviria</taxon>
        <taxon>Heunggongvirae</taxon>
        <taxon>Uroviricota</taxon>
        <taxon>Caudoviricetes</taxon>
        <taxon>Zobellviridae</taxon>
        <taxon>Paundecimvirus</taxon>
        <taxon>Paundecimvirus PA11</taxon>
    </lineage>
</organism>
<gene>
    <name evidence="3" type="primary">TC6_007</name>
</gene>
<evidence type="ECO:0000313" key="3">
    <source>
        <dbReference type="EMBL" id="AUG88518.1"/>
    </source>
</evidence>
<feature type="region of interest" description="Disordered" evidence="2">
    <location>
        <begin position="1"/>
        <end position="29"/>
    </location>
</feature>
<feature type="compositionally biased region" description="Polar residues" evidence="2">
    <location>
        <begin position="9"/>
        <end position="24"/>
    </location>
</feature>